<dbReference type="AlphaFoldDB" id="A0AA41W5E8"/>
<dbReference type="GO" id="GO:0005975">
    <property type="term" value="P:carbohydrate metabolic process"/>
    <property type="evidence" value="ECO:0007669"/>
    <property type="project" value="InterPro"/>
</dbReference>
<proteinExistence type="inferred from homology"/>
<evidence type="ECO:0000259" key="7">
    <source>
        <dbReference type="Pfam" id="PF17801"/>
    </source>
</evidence>
<dbReference type="EMBL" id="JAMQGP010000002">
    <property type="protein sequence ID" value="MCM2679339.1"/>
    <property type="molecule type" value="Genomic_DNA"/>
</dbReference>
<name>A0AA41W5E8_9GAMM</name>
<comment type="catalytic activity">
    <reaction evidence="5">
        <text>Hydrolysis of terminal, non-reducing alpha-D-galactose residues in alpha-D-galactosides, including galactose oligosaccharides, galactomannans and galactolipids.</text>
        <dbReference type="EC" id="3.2.1.22"/>
    </reaction>
</comment>
<dbReference type="Gene3D" id="3.20.20.70">
    <property type="entry name" value="Aldolase class I"/>
    <property type="match status" value="1"/>
</dbReference>
<dbReference type="PANTHER" id="PTHR11452">
    <property type="entry name" value="ALPHA-GALACTOSIDASE/ALPHA-N-ACETYLGALACTOSAMINIDASE"/>
    <property type="match status" value="1"/>
</dbReference>
<dbReference type="Proteomes" id="UP001165393">
    <property type="component" value="Unassembled WGS sequence"/>
</dbReference>
<keyword evidence="4 5" id="KW-0326">Glycosidase</keyword>
<evidence type="ECO:0000256" key="5">
    <source>
        <dbReference type="RuleBase" id="RU361168"/>
    </source>
</evidence>
<evidence type="ECO:0000313" key="9">
    <source>
        <dbReference type="Proteomes" id="UP001165393"/>
    </source>
</evidence>
<dbReference type="PANTHER" id="PTHR11452:SF42">
    <property type="entry name" value="ALPHA-GALACTOSIDASE"/>
    <property type="match status" value="1"/>
</dbReference>
<dbReference type="CDD" id="cd14792">
    <property type="entry name" value="GH27"/>
    <property type="match status" value="1"/>
</dbReference>
<comment type="caution">
    <text evidence="8">The sequence shown here is derived from an EMBL/GenBank/DDBJ whole genome shotgun (WGS) entry which is preliminary data.</text>
</comment>
<dbReference type="EC" id="3.2.1.22" evidence="5"/>
<dbReference type="InterPro" id="IPR013780">
    <property type="entry name" value="Glyco_hydro_b"/>
</dbReference>
<gene>
    <name evidence="8" type="ORF">NAF29_06605</name>
</gene>
<evidence type="ECO:0000256" key="1">
    <source>
        <dbReference type="ARBA" id="ARBA00009743"/>
    </source>
</evidence>
<evidence type="ECO:0000256" key="6">
    <source>
        <dbReference type="SAM" id="SignalP"/>
    </source>
</evidence>
<evidence type="ECO:0000256" key="4">
    <source>
        <dbReference type="ARBA" id="ARBA00023295"/>
    </source>
</evidence>
<sequence length="496" mass="56209">MKILPLWKPVAITAALALSASYGLVACSNDQRIAEFESAPKTTPVAERPPLGWNSFDAYDSRINEEQFRATVDFMSDHLVDKGWEYAVIDYIWWNPEPGAYNTPENYTRRVGHPNVRLDEHGKMTHPELVTMDEFGRLLPAVERFPSAANGAGFKPLADYVHSKGMKFGLHIMRGIHRLAYEKNLPIKGASVTAQQISDPNDQAGWLNNTFGVDARKEGAQAYYDSIFALYASWGVDYVKADDMMGSCGAPFYGYAKGEIEMMHTAIKNSGRDMILSLSCGEAPISQANHLKENATMWRISADFWDRWDDLKRSFELLDKWTPYAGPGHWPDGDMIPFGRISLDNRPHGPERLSNFTETEHYALMSLFSIARSPLIIGSDLLSTPIETIETFFGNEAILAVNQYGENSRQVVRIDDDYAVWISEDSLSDDYYIALFNLSEQTQEVTFEYKHEALEGRFQITELWEGKELGQFSERFSQSLRSHEGRVYRLKSVSSH</sequence>
<evidence type="ECO:0000313" key="8">
    <source>
        <dbReference type="EMBL" id="MCM2679339.1"/>
    </source>
</evidence>
<dbReference type="GO" id="GO:0004557">
    <property type="term" value="F:alpha-galactosidase activity"/>
    <property type="evidence" value="ECO:0007669"/>
    <property type="project" value="UniProtKB-EC"/>
</dbReference>
<keyword evidence="5" id="KW-1015">Disulfide bond</keyword>
<accession>A0AA41W5E8</accession>
<evidence type="ECO:0000256" key="2">
    <source>
        <dbReference type="ARBA" id="ARBA00022729"/>
    </source>
</evidence>
<keyword evidence="2 6" id="KW-0732">Signal</keyword>
<dbReference type="PROSITE" id="PS51257">
    <property type="entry name" value="PROKAR_LIPOPROTEIN"/>
    <property type="match status" value="1"/>
</dbReference>
<feature type="domain" description="Alpha galactosidase C-terminal" evidence="7">
    <location>
        <begin position="415"/>
        <end position="490"/>
    </location>
</feature>
<reference evidence="8 9" key="1">
    <citation type="journal article" date="2013" name="Antonie Van Leeuwenhoek">
        <title>Echinimonas agarilytica gen. nov., sp. nov., a new gammaproteobacterium isolated from the sea urchin Strongylocentrotus intermedius.</title>
        <authorList>
            <person name="Nedashkovskaya O.I."/>
            <person name="Stenkova A.M."/>
            <person name="Zhukova N.V."/>
            <person name="Van Trappen S."/>
            <person name="Lee J.S."/>
            <person name="Kim S.B."/>
        </authorList>
    </citation>
    <scope>NUCLEOTIDE SEQUENCE [LARGE SCALE GENOMIC DNA]</scope>
    <source>
        <strain evidence="8 9">KMM 6351</strain>
    </source>
</reference>
<keyword evidence="9" id="KW-1185">Reference proteome</keyword>
<dbReference type="Gene3D" id="2.60.40.1180">
    <property type="entry name" value="Golgi alpha-mannosidase II"/>
    <property type="match status" value="1"/>
</dbReference>
<dbReference type="Pfam" id="PF17801">
    <property type="entry name" value="Melibiase_C"/>
    <property type="match status" value="1"/>
</dbReference>
<dbReference type="InterPro" id="IPR013785">
    <property type="entry name" value="Aldolase_TIM"/>
</dbReference>
<dbReference type="SUPFAM" id="SSF51445">
    <property type="entry name" value="(Trans)glycosidases"/>
    <property type="match status" value="1"/>
</dbReference>
<organism evidence="8 9">
    <name type="scientific">Echinimonas agarilytica</name>
    <dbReference type="NCBI Taxonomy" id="1215918"/>
    <lineage>
        <taxon>Bacteria</taxon>
        <taxon>Pseudomonadati</taxon>
        <taxon>Pseudomonadota</taxon>
        <taxon>Gammaproteobacteria</taxon>
        <taxon>Alteromonadales</taxon>
        <taxon>Echinimonadaceae</taxon>
        <taxon>Echinimonas</taxon>
    </lineage>
</organism>
<feature type="chain" id="PRO_5041288897" description="Alpha-galactosidase" evidence="6">
    <location>
        <begin position="27"/>
        <end position="496"/>
    </location>
</feature>
<dbReference type="InterPro" id="IPR041233">
    <property type="entry name" value="Melibiase_C"/>
</dbReference>
<keyword evidence="3 5" id="KW-0378">Hydrolase</keyword>
<protein>
    <recommendedName>
        <fullName evidence="5">Alpha-galactosidase</fullName>
        <ecNumber evidence="5">3.2.1.22</ecNumber>
    </recommendedName>
    <alternativeName>
        <fullName evidence="5">Melibiase</fullName>
    </alternativeName>
</protein>
<evidence type="ECO:0000256" key="3">
    <source>
        <dbReference type="ARBA" id="ARBA00022801"/>
    </source>
</evidence>
<dbReference type="InterPro" id="IPR017853">
    <property type="entry name" value="GH"/>
</dbReference>
<dbReference type="InterPro" id="IPR002241">
    <property type="entry name" value="Glyco_hydro_27"/>
</dbReference>
<feature type="signal peptide" evidence="6">
    <location>
        <begin position="1"/>
        <end position="26"/>
    </location>
</feature>
<dbReference type="SUPFAM" id="SSF51011">
    <property type="entry name" value="Glycosyl hydrolase domain"/>
    <property type="match status" value="1"/>
</dbReference>
<dbReference type="RefSeq" id="WP_251260688.1">
    <property type="nucleotide sequence ID" value="NZ_JAMQGP010000002.1"/>
</dbReference>
<dbReference type="PRINTS" id="PR00740">
    <property type="entry name" value="GLHYDRLASE27"/>
</dbReference>
<comment type="similarity">
    <text evidence="1 5">Belongs to the glycosyl hydrolase 27 family.</text>
</comment>
<dbReference type="Pfam" id="PF16499">
    <property type="entry name" value="Melibiase_2"/>
    <property type="match status" value="1"/>
</dbReference>